<dbReference type="Gene3D" id="3.90.1200.10">
    <property type="match status" value="1"/>
</dbReference>
<dbReference type="PANTHER" id="PTHR39179">
    <property type="entry name" value="SPORE COAT PROTEIN I"/>
    <property type="match status" value="1"/>
</dbReference>
<gene>
    <name evidence="1" type="primary">cotS</name>
    <name evidence="1" type="ORF">ERS852526_03094</name>
</gene>
<evidence type="ECO:0000313" key="1">
    <source>
        <dbReference type="EMBL" id="CUQ19103.1"/>
    </source>
</evidence>
<dbReference type="NCBIfam" id="TIGR02906">
    <property type="entry name" value="spore_CotS"/>
    <property type="match status" value="1"/>
</dbReference>
<keyword evidence="1" id="KW-0167">Capsid protein</keyword>
<name>A0A174U9S8_9FIRM</name>
<dbReference type="EMBL" id="CZAY01000030">
    <property type="protein sequence ID" value="CUQ19103.1"/>
    <property type="molecule type" value="Genomic_DNA"/>
</dbReference>
<proteinExistence type="predicted"/>
<organism evidence="1 2">
    <name type="scientific">Dorea longicatena</name>
    <dbReference type="NCBI Taxonomy" id="88431"/>
    <lineage>
        <taxon>Bacteria</taxon>
        <taxon>Bacillati</taxon>
        <taxon>Bacillota</taxon>
        <taxon>Clostridia</taxon>
        <taxon>Lachnospirales</taxon>
        <taxon>Lachnospiraceae</taxon>
        <taxon>Dorea</taxon>
    </lineage>
</organism>
<dbReference type="Proteomes" id="UP000095485">
    <property type="component" value="Unassembled WGS sequence"/>
</dbReference>
<dbReference type="GO" id="GO:0042601">
    <property type="term" value="C:endospore-forming forespore"/>
    <property type="evidence" value="ECO:0007669"/>
    <property type="project" value="TreeGrafter"/>
</dbReference>
<dbReference type="AlphaFoldDB" id="A0A174U9S8"/>
<dbReference type="OrthoDB" id="9771902at2"/>
<accession>A0A174U9S8</accession>
<dbReference type="RefSeq" id="WP_055284730.1">
    <property type="nucleotide sequence ID" value="NZ_CZAY01000030.1"/>
</dbReference>
<dbReference type="PANTHER" id="PTHR39179:SF1">
    <property type="entry name" value="SPORE COAT PROTEIN I"/>
    <property type="match status" value="1"/>
</dbReference>
<keyword evidence="1" id="KW-0946">Virion</keyword>
<dbReference type="GeneID" id="96230367"/>
<protein>
    <submittedName>
        <fullName evidence="1">Coat protein 40 kDa component 2</fullName>
    </submittedName>
</protein>
<evidence type="ECO:0000313" key="2">
    <source>
        <dbReference type="Proteomes" id="UP000095485"/>
    </source>
</evidence>
<dbReference type="SUPFAM" id="SSF56112">
    <property type="entry name" value="Protein kinase-like (PK-like)"/>
    <property type="match status" value="1"/>
</dbReference>
<reference evidence="1 2" key="1">
    <citation type="submission" date="2015-09" db="EMBL/GenBank/DDBJ databases">
        <authorList>
            <consortium name="Pathogen Informatics"/>
        </authorList>
    </citation>
    <scope>NUCLEOTIDE SEQUENCE [LARGE SCALE GENOMIC DNA]</scope>
    <source>
        <strain evidence="1 2">2789STDY5834914</strain>
    </source>
</reference>
<dbReference type="InterPro" id="IPR047175">
    <property type="entry name" value="CotS-like"/>
</dbReference>
<dbReference type="InterPro" id="IPR011009">
    <property type="entry name" value="Kinase-like_dom_sf"/>
</dbReference>
<sequence>MQEFEQKILEQYDIEVNSTRKVRGAVLCETNKGVFLLKEVTTSEKRIPALCELYTWLYEQGEHQIDYMIANRNGEYISSLDNGDRYMLKKWYAGRECDIKKTREILEAAGNLAKLHTVMRHELEHRITEGIKTGEKYRRHNRELKKVRQFVRKAVPKGEFEFAFLQQFELMYQWAEAAVCELEQSDYEQLYQEEMNRYGMTHGEYNYHNIIMTREGIATMNFEKFHRDIQVEDLYYFLRKVMEKSGWKLRLGDGMLNAYSAIHPLTRSETEYLKIRLIYPEKFWKIANSYYCMNKAWISVKNTEKLKTAIKQTEEKKMFLKELFGFEL</sequence>
<dbReference type="STRING" id="88431.ERS852423_02675"/>
<dbReference type="Gene3D" id="3.30.200.20">
    <property type="entry name" value="Phosphorylase Kinase, domain 1"/>
    <property type="match status" value="1"/>
</dbReference>
<dbReference type="InterPro" id="IPR014255">
    <property type="entry name" value="Spore_coat_CotS"/>
</dbReference>